<dbReference type="Pfam" id="PF12705">
    <property type="entry name" value="PDDEXK_1"/>
    <property type="match status" value="1"/>
</dbReference>
<reference evidence="2 3" key="1">
    <citation type="submission" date="2019-03" db="EMBL/GenBank/DDBJ databases">
        <title>Paraburkholderia sp. 4M-K11, isolated from subtropical forest soil.</title>
        <authorList>
            <person name="Gao Z.-H."/>
            <person name="Qiu L.-H."/>
        </authorList>
    </citation>
    <scope>NUCLEOTIDE SEQUENCE [LARGE SCALE GENOMIC DNA]</scope>
    <source>
        <strain evidence="2 3">4M-K11</strain>
    </source>
</reference>
<dbReference type="EMBL" id="SMRP01000001">
    <property type="protein sequence ID" value="TDG25895.1"/>
    <property type="molecule type" value="Genomic_DNA"/>
</dbReference>
<comment type="caution">
    <text evidence="2">The sequence shown here is derived from an EMBL/GenBank/DDBJ whole genome shotgun (WGS) entry which is preliminary data.</text>
</comment>
<evidence type="ECO:0000313" key="3">
    <source>
        <dbReference type="Proteomes" id="UP000295722"/>
    </source>
</evidence>
<evidence type="ECO:0000313" key="2">
    <source>
        <dbReference type="EMBL" id="TDG25895.1"/>
    </source>
</evidence>
<protein>
    <submittedName>
        <fullName evidence="2">PD-(D/E)XK nuclease family protein</fullName>
    </submittedName>
</protein>
<evidence type="ECO:0000259" key="1">
    <source>
        <dbReference type="Pfam" id="PF12705"/>
    </source>
</evidence>
<dbReference type="AlphaFoldDB" id="A0A4R5MF66"/>
<sequence>MRISNCLSTRWKLCAVRNFTVVVLRGAVHEKLSERSGPTPADLAGHHRSGCIHRCDSRCDRSAEGHSLCEHEGCGVSNLTIRASAFGGFFDCAYRFEGTYLLGMKNAAGVRTLLGSATHSGTAAFDAAHLRGEDITPDDAAGVFVDALRNPEYDVDVAGDDLSLKEAERIGLTLTAKYCTEIAPQFQYTAVEMTLTPLEIDCGGGVTITLTGTMDRARAAETDAGTIIPDVKTGSKVVSNGVANIKARSAQTGTYQLMYEHTMKEPTAGAQIIALGTSSKTPVAVSPVFDARRVLVGNEQTPGLIQLAADMFRAGTFPPNPSSVLCSKRYCARWSRCIYRED</sequence>
<dbReference type="Proteomes" id="UP000295722">
    <property type="component" value="Unassembled WGS sequence"/>
</dbReference>
<keyword evidence="3" id="KW-1185">Reference proteome</keyword>
<dbReference type="InterPro" id="IPR038726">
    <property type="entry name" value="PDDEXK_AddAB-type"/>
</dbReference>
<gene>
    <name evidence="2" type="ORF">EYW47_00555</name>
</gene>
<proteinExistence type="predicted"/>
<feature type="domain" description="PD-(D/E)XK endonuclease-like" evidence="1">
    <location>
        <begin position="85"/>
        <end position="337"/>
    </location>
</feature>
<organism evidence="2 3">
    <name type="scientific">Paraburkholderia silviterrae</name>
    <dbReference type="NCBI Taxonomy" id="2528715"/>
    <lineage>
        <taxon>Bacteria</taxon>
        <taxon>Pseudomonadati</taxon>
        <taxon>Pseudomonadota</taxon>
        <taxon>Betaproteobacteria</taxon>
        <taxon>Burkholderiales</taxon>
        <taxon>Burkholderiaceae</taxon>
        <taxon>Paraburkholderia</taxon>
    </lineage>
</organism>
<name>A0A4R5MF66_9BURK</name>
<accession>A0A4R5MF66</accession>
<dbReference type="OrthoDB" id="5457189at2"/>